<proteinExistence type="predicted"/>
<dbReference type="InterPro" id="IPR052516">
    <property type="entry name" value="N-heterocyclic_Hydroxylase"/>
</dbReference>
<sequence length="349" mass="36903">MRLLPVGHHHLRGRPPRRQSFADAAGGRCRARRPSLPLRVPQPHHPRRAEGRPHDGGGSDGVIPNTLPKGLLDNPRLSRWIGFEEPGRVRVATGKVEIGQGVLTALAQIAAEELDVSLDRIRLVSGDTAASPAEGTTAGSTSVSQGGAALRLAGAEVRALVLARAAELLAAPLEDLAIADGAVLRAGAPTGHDYWTLAREVDLDREATGGAPTKRPADYRVVGTSAPRIDLPAKVVGPAFIQDMAGPDLLHVRVLRRPRRYARLVALDEQAVRRRAGAAIEILRSGDFVAFAGEDETAVMRAQEAAWENAAWEGGLAIPDDADRPAHLRAQAGRDRAVEAGERAPAGGG</sequence>
<feature type="domain" description="Aldehyde oxidase/xanthine dehydrogenase second molybdopterin binding" evidence="2">
    <location>
        <begin position="79"/>
        <end position="199"/>
    </location>
</feature>
<feature type="region of interest" description="Disordered" evidence="1">
    <location>
        <begin position="330"/>
        <end position="349"/>
    </location>
</feature>
<gene>
    <name evidence="3" type="ORF">E4O86_12560</name>
</gene>
<protein>
    <recommendedName>
        <fullName evidence="2">Aldehyde oxidase/xanthine dehydrogenase second molybdopterin binding domain-containing protein</fullName>
    </recommendedName>
</protein>
<comment type="caution">
    <text evidence="3">The sequence shown here is derived from an EMBL/GenBank/DDBJ whole genome shotgun (WGS) entry which is preliminary data.</text>
</comment>
<feature type="compositionally biased region" description="Basic and acidic residues" evidence="1">
    <location>
        <begin position="48"/>
        <end position="57"/>
    </location>
</feature>
<organism evidence="3 4">
    <name type="scientific">Propylenella binzhouense</name>
    <dbReference type="NCBI Taxonomy" id="2555902"/>
    <lineage>
        <taxon>Bacteria</taxon>
        <taxon>Pseudomonadati</taxon>
        <taxon>Pseudomonadota</taxon>
        <taxon>Alphaproteobacteria</taxon>
        <taxon>Hyphomicrobiales</taxon>
        <taxon>Propylenellaceae</taxon>
        <taxon>Propylenella</taxon>
    </lineage>
</organism>
<name>A0A964T608_9HYPH</name>
<accession>A0A964T608</accession>
<dbReference type="Gene3D" id="3.90.1170.50">
    <property type="entry name" value="Aldehyde oxidase/xanthine dehydrogenase, a/b hammerhead"/>
    <property type="match status" value="1"/>
</dbReference>
<dbReference type="InterPro" id="IPR046867">
    <property type="entry name" value="AldOxase/xan_DH_MoCoBD2"/>
</dbReference>
<evidence type="ECO:0000313" key="3">
    <source>
        <dbReference type="EMBL" id="MYZ48542.1"/>
    </source>
</evidence>
<feature type="compositionally biased region" description="Basic residues" evidence="1">
    <location>
        <begin position="7"/>
        <end position="17"/>
    </location>
</feature>
<evidence type="ECO:0000313" key="4">
    <source>
        <dbReference type="Proteomes" id="UP000773614"/>
    </source>
</evidence>
<dbReference type="GO" id="GO:0016491">
    <property type="term" value="F:oxidoreductase activity"/>
    <property type="evidence" value="ECO:0007669"/>
    <property type="project" value="InterPro"/>
</dbReference>
<dbReference type="AlphaFoldDB" id="A0A964T608"/>
<dbReference type="SUPFAM" id="SSF56003">
    <property type="entry name" value="Molybdenum cofactor-binding domain"/>
    <property type="match status" value="1"/>
</dbReference>
<evidence type="ECO:0000256" key="1">
    <source>
        <dbReference type="SAM" id="MobiDB-lite"/>
    </source>
</evidence>
<feature type="compositionally biased region" description="Basic and acidic residues" evidence="1">
    <location>
        <begin position="330"/>
        <end position="342"/>
    </location>
</feature>
<dbReference type="Pfam" id="PF20256">
    <property type="entry name" value="MoCoBD_2"/>
    <property type="match status" value="1"/>
</dbReference>
<dbReference type="EMBL" id="SPKJ01000040">
    <property type="protein sequence ID" value="MYZ48542.1"/>
    <property type="molecule type" value="Genomic_DNA"/>
</dbReference>
<dbReference type="InterPro" id="IPR037165">
    <property type="entry name" value="AldOxase/xan_DH_Mopterin-bd_sf"/>
</dbReference>
<evidence type="ECO:0000259" key="2">
    <source>
        <dbReference type="Pfam" id="PF20256"/>
    </source>
</evidence>
<keyword evidence="4" id="KW-1185">Reference proteome</keyword>
<feature type="non-terminal residue" evidence="3">
    <location>
        <position position="349"/>
    </location>
</feature>
<dbReference type="PANTHER" id="PTHR47495:SF1">
    <property type="entry name" value="BLL3820 PROTEIN"/>
    <property type="match status" value="1"/>
</dbReference>
<feature type="region of interest" description="Disordered" evidence="1">
    <location>
        <begin position="1"/>
        <end position="69"/>
    </location>
</feature>
<dbReference type="Gene3D" id="3.30.365.10">
    <property type="entry name" value="Aldehyde oxidase/xanthine dehydrogenase, molybdopterin binding domain"/>
    <property type="match status" value="1"/>
</dbReference>
<reference evidence="3" key="1">
    <citation type="submission" date="2019-03" db="EMBL/GenBank/DDBJ databases">
        <title>Afifella sp. nov., isolated from activated sludge.</title>
        <authorList>
            <person name="Li Q."/>
            <person name="Liu Y."/>
        </authorList>
    </citation>
    <scope>NUCLEOTIDE SEQUENCE</scope>
    <source>
        <strain evidence="3">L72</strain>
    </source>
</reference>
<dbReference type="PANTHER" id="PTHR47495">
    <property type="entry name" value="ALDEHYDE DEHYDROGENASE"/>
    <property type="match status" value="1"/>
</dbReference>
<dbReference type="Proteomes" id="UP000773614">
    <property type="component" value="Unassembled WGS sequence"/>
</dbReference>